<feature type="transmembrane region" description="Helical" evidence="5">
    <location>
        <begin position="110"/>
        <end position="132"/>
    </location>
</feature>
<dbReference type="AlphaFoldDB" id="A0A7W9N1U8"/>
<evidence type="ECO:0000256" key="1">
    <source>
        <dbReference type="ARBA" id="ARBA00004651"/>
    </source>
</evidence>
<accession>A0A7W9N1U8</accession>
<feature type="transmembrane region" description="Helical" evidence="5">
    <location>
        <begin position="153"/>
        <end position="178"/>
    </location>
</feature>
<evidence type="ECO:0000313" key="9">
    <source>
        <dbReference type="Proteomes" id="UP000567246"/>
    </source>
</evidence>
<evidence type="ECO:0000256" key="2">
    <source>
        <dbReference type="ARBA" id="ARBA00022692"/>
    </source>
</evidence>
<keyword evidence="2 5" id="KW-0812">Transmembrane</keyword>
<feature type="transmembrane region" description="Helical" evidence="5">
    <location>
        <begin position="353"/>
        <end position="376"/>
    </location>
</feature>
<feature type="domain" description="Major facilitator superfamily (MFS) profile" evidence="7">
    <location>
        <begin position="11"/>
        <end position="405"/>
    </location>
</feature>
<keyword evidence="3 5" id="KW-1133">Transmembrane helix</keyword>
<dbReference type="Pfam" id="PF06779">
    <property type="entry name" value="MFS_4"/>
    <property type="match status" value="1"/>
</dbReference>
<feature type="transmembrane region" description="Helical" evidence="5">
    <location>
        <begin position="296"/>
        <end position="313"/>
    </location>
</feature>
<keyword evidence="6" id="KW-0732">Signal</keyword>
<comment type="subcellular location">
    <subcellularLocation>
        <location evidence="1">Cell membrane</location>
        <topology evidence="1">Multi-pass membrane protein</topology>
    </subcellularLocation>
</comment>
<dbReference type="PANTHER" id="PTHR23537">
    <property type="match status" value="1"/>
</dbReference>
<dbReference type="Proteomes" id="UP000567246">
    <property type="component" value="Unassembled WGS sequence"/>
</dbReference>
<feature type="chain" id="PRO_5038503127" evidence="6">
    <location>
        <begin position="22"/>
        <end position="417"/>
    </location>
</feature>
<evidence type="ECO:0000259" key="7">
    <source>
        <dbReference type="PROSITE" id="PS50850"/>
    </source>
</evidence>
<sequence length="417" mass="41384">MTRLPRALWIALALAAAPASAFGLARFAYAVLLPPMQADLGWSYATAALLNTVNALGYLGGAVFASRLGRRMGVHAAFGWSLLATALALGASALSTLLPVLLVLRLVAGFSGAVTFILGAALTAALAASLRAGTGTAGAAAAAVGASARVPTAALLMGVYVAGGGLGIVVSGLALPWALNSFPDDVGWRVGWGLLGAVGLVAWAVAARAARRVPAPAPRTAGSRAPVRGMVPLLVGYTLFGMGYIAYMTFIVALLRGDGATDQQVAVFWVVLGLAAVAGGFAWAPVVERLQGGRAPALLMVVVALGAGLPLLWAGPVPALASAVLFGGTFLALVGSVTHAAQRVLPAAQVADGIGLLTTVFALGQSVGPVLSGVLADSADGVRAGIALSVAIVVLGAVAFLPQRRVLPEAATTGGAA</sequence>
<keyword evidence="9" id="KW-1185">Reference proteome</keyword>
<evidence type="ECO:0000256" key="3">
    <source>
        <dbReference type="ARBA" id="ARBA00022989"/>
    </source>
</evidence>
<feature type="transmembrane region" description="Helical" evidence="5">
    <location>
        <begin position="319"/>
        <end position="341"/>
    </location>
</feature>
<reference evidence="8 9" key="1">
    <citation type="submission" date="2020-08" db="EMBL/GenBank/DDBJ databases">
        <title>Sequencing the genomes of 1000 actinobacteria strains.</title>
        <authorList>
            <person name="Klenk H.-P."/>
        </authorList>
    </citation>
    <scope>NUCLEOTIDE SEQUENCE [LARGE SCALE GENOMIC DNA]</scope>
    <source>
        <strain evidence="8 9">DSM 17945</strain>
    </source>
</reference>
<dbReference type="PANTHER" id="PTHR23537:SF1">
    <property type="entry name" value="SUGAR TRANSPORTER"/>
    <property type="match status" value="1"/>
</dbReference>
<feature type="transmembrane region" description="Helical" evidence="5">
    <location>
        <begin position="231"/>
        <end position="254"/>
    </location>
</feature>
<keyword evidence="4 5" id="KW-0472">Membrane</keyword>
<evidence type="ECO:0000256" key="6">
    <source>
        <dbReference type="SAM" id="SignalP"/>
    </source>
</evidence>
<feature type="transmembrane region" description="Helical" evidence="5">
    <location>
        <begin position="45"/>
        <end position="65"/>
    </location>
</feature>
<dbReference type="RefSeq" id="WP_184173039.1">
    <property type="nucleotide sequence ID" value="NZ_BAABAG010000012.1"/>
</dbReference>
<dbReference type="GO" id="GO:0005886">
    <property type="term" value="C:plasma membrane"/>
    <property type="evidence" value="ECO:0007669"/>
    <property type="project" value="UniProtKB-SubCell"/>
</dbReference>
<dbReference type="InterPro" id="IPR020846">
    <property type="entry name" value="MFS_dom"/>
</dbReference>
<evidence type="ECO:0000256" key="5">
    <source>
        <dbReference type="SAM" id="Phobius"/>
    </source>
</evidence>
<feature type="transmembrane region" description="Helical" evidence="5">
    <location>
        <begin position="266"/>
        <end position="284"/>
    </location>
</feature>
<dbReference type="SUPFAM" id="SSF103473">
    <property type="entry name" value="MFS general substrate transporter"/>
    <property type="match status" value="1"/>
</dbReference>
<feature type="transmembrane region" description="Helical" evidence="5">
    <location>
        <begin position="77"/>
        <end position="104"/>
    </location>
</feature>
<dbReference type="InterPro" id="IPR036259">
    <property type="entry name" value="MFS_trans_sf"/>
</dbReference>
<comment type="caution">
    <text evidence="8">The sequence shown here is derived from an EMBL/GenBank/DDBJ whole genome shotgun (WGS) entry which is preliminary data.</text>
</comment>
<dbReference type="PROSITE" id="PS50850">
    <property type="entry name" value="MFS"/>
    <property type="match status" value="1"/>
</dbReference>
<feature type="transmembrane region" description="Helical" evidence="5">
    <location>
        <begin position="382"/>
        <end position="401"/>
    </location>
</feature>
<protein>
    <submittedName>
        <fullName evidence="8">Putative MFS family arabinose efflux permease</fullName>
    </submittedName>
</protein>
<dbReference type="Gene3D" id="1.20.1250.20">
    <property type="entry name" value="MFS general substrate transporter like domains"/>
    <property type="match status" value="2"/>
</dbReference>
<dbReference type="GO" id="GO:0022857">
    <property type="term" value="F:transmembrane transporter activity"/>
    <property type="evidence" value="ECO:0007669"/>
    <property type="project" value="InterPro"/>
</dbReference>
<evidence type="ECO:0000313" key="8">
    <source>
        <dbReference type="EMBL" id="MBB5849467.1"/>
    </source>
</evidence>
<gene>
    <name evidence="8" type="ORF">HDA33_002031</name>
</gene>
<dbReference type="InterPro" id="IPR010645">
    <property type="entry name" value="MFS_4"/>
</dbReference>
<evidence type="ECO:0000256" key="4">
    <source>
        <dbReference type="ARBA" id="ARBA00023136"/>
    </source>
</evidence>
<feature type="signal peptide" evidence="6">
    <location>
        <begin position="1"/>
        <end position="21"/>
    </location>
</feature>
<dbReference type="EMBL" id="JACHMW010000001">
    <property type="protein sequence ID" value="MBB5849467.1"/>
    <property type="molecule type" value="Genomic_DNA"/>
</dbReference>
<proteinExistence type="predicted"/>
<organism evidence="8 9">
    <name type="scientific">Micrococcus endophyticus</name>
    <dbReference type="NCBI Taxonomy" id="455343"/>
    <lineage>
        <taxon>Bacteria</taxon>
        <taxon>Bacillati</taxon>
        <taxon>Actinomycetota</taxon>
        <taxon>Actinomycetes</taxon>
        <taxon>Micrococcales</taxon>
        <taxon>Micrococcaceae</taxon>
        <taxon>Micrococcus</taxon>
    </lineage>
</organism>
<name>A0A7W9N1U8_9MICC</name>
<feature type="transmembrane region" description="Helical" evidence="5">
    <location>
        <begin position="190"/>
        <end position="210"/>
    </location>
</feature>